<dbReference type="PROSITE" id="PS52004">
    <property type="entry name" value="KS3_2"/>
    <property type="match status" value="1"/>
</dbReference>
<feature type="domain" description="Ketosynthase family 3 (KS3)" evidence="17">
    <location>
        <begin position="2"/>
        <end position="410"/>
    </location>
</feature>
<dbReference type="CDD" id="cd00834">
    <property type="entry name" value="KAS_I_II"/>
    <property type="match status" value="1"/>
</dbReference>
<comment type="pathway">
    <text evidence="1 14">Lipid metabolism; fatty acid biosynthesis.</text>
</comment>
<gene>
    <name evidence="18" type="primary">fabF</name>
    <name evidence="18" type="ORF">GTO91_05075</name>
</gene>
<evidence type="ECO:0000256" key="4">
    <source>
        <dbReference type="ARBA" id="ARBA00014657"/>
    </source>
</evidence>
<reference evidence="18 19" key="1">
    <citation type="submission" date="2020-01" db="EMBL/GenBank/DDBJ databases">
        <title>Whole-genome sequence of Heliobacterium undosum DSM 13378.</title>
        <authorList>
            <person name="Kyndt J.A."/>
            <person name="Meyer T.E."/>
        </authorList>
    </citation>
    <scope>NUCLEOTIDE SEQUENCE [LARGE SCALE GENOMIC DNA]</scope>
    <source>
        <strain evidence="18 19">DSM 13378</strain>
    </source>
</reference>
<evidence type="ECO:0000313" key="18">
    <source>
        <dbReference type="EMBL" id="MZP29084.1"/>
    </source>
</evidence>
<evidence type="ECO:0000256" key="9">
    <source>
        <dbReference type="ARBA" id="ARBA00023160"/>
    </source>
</evidence>
<keyword evidence="5 14" id="KW-0444">Lipid biosynthesis</keyword>
<protein>
    <recommendedName>
        <fullName evidence="4 14">3-oxoacyl-[acyl-carrier-protein] synthase 2</fullName>
        <ecNumber evidence="3 14">2.3.1.179</ecNumber>
    </recommendedName>
</protein>
<proteinExistence type="inferred from homology"/>
<organism evidence="18 19">
    <name type="scientific">Heliomicrobium undosum</name>
    <dbReference type="NCBI Taxonomy" id="121734"/>
    <lineage>
        <taxon>Bacteria</taxon>
        <taxon>Bacillati</taxon>
        <taxon>Bacillota</taxon>
        <taxon>Clostridia</taxon>
        <taxon>Eubacteriales</taxon>
        <taxon>Heliobacteriaceae</taxon>
        <taxon>Heliomicrobium</taxon>
    </lineage>
</organism>
<keyword evidence="8" id="KW-0443">Lipid metabolism</keyword>
<dbReference type="SUPFAM" id="SSF53901">
    <property type="entry name" value="Thiolase-like"/>
    <property type="match status" value="2"/>
</dbReference>
<dbReference type="GO" id="GO:0006633">
    <property type="term" value="P:fatty acid biosynthetic process"/>
    <property type="evidence" value="ECO:0007669"/>
    <property type="project" value="UniProtKB-UniRule"/>
</dbReference>
<dbReference type="PIRSF" id="PIRSF000447">
    <property type="entry name" value="KAS_II"/>
    <property type="match status" value="1"/>
</dbReference>
<keyword evidence="9 14" id="KW-0275">Fatty acid biosynthesis</keyword>
<feature type="active site" description="For beta-ketoacyl synthase activity" evidence="15">
    <location>
        <position position="163"/>
    </location>
</feature>
<evidence type="ECO:0000256" key="11">
    <source>
        <dbReference type="ARBA" id="ARBA00024006"/>
    </source>
</evidence>
<comment type="catalytic activity">
    <reaction evidence="13 14">
        <text>a fatty acyl-[ACP] + malonyl-[ACP] + H(+) = a 3-oxoacyl-[ACP] + holo-[ACP] + CO2</text>
        <dbReference type="Rhea" id="RHEA:22836"/>
        <dbReference type="Rhea" id="RHEA-COMP:9623"/>
        <dbReference type="Rhea" id="RHEA-COMP:9685"/>
        <dbReference type="Rhea" id="RHEA-COMP:9916"/>
        <dbReference type="Rhea" id="RHEA-COMP:14125"/>
        <dbReference type="ChEBI" id="CHEBI:15378"/>
        <dbReference type="ChEBI" id="CHEBI:16526"/>
        <dbReference type="ChEBI" id="CHEBI:64479"/>
        <dbReference type="ChEBI" id="CHEBI:78449"/>
        <dbReference type="ChEBI" id="CHEBI:78776"/>
        <dbReference type="ChEBI" id="CHEBI:138651"/>
    </reaction>
</comment>
<dbReference type="PANTHER" id="PTHR11712">
    <property type="entry name" value="POLYKETIDE SYNTHASE-RELATED"/>
    <property type="match status" value="1"/>
</dbReference>
<dbReference type="NCBIfam" id="NF005589">
    <property type="entry name" value="PRK07314.1"/>
    <property type="match status" value="1"/>
</dbReference>
<keyword evidence="10 14" id="KW-0012">Acyltransferase</keyword>
<dbReference type="GO" id="GO:0004315">
    <property type="term" value="F:3-oxoacyl-[acyl-carrier-protein] synthase activity"/>
    <property type="evidence" value="ECO:0007669"/>
    <property type="project" value="UniProtKB-UniRule"/>
</dbReference>
<dbReference type="InterPro" id="IPR000794">
    <property type="entry name" value="Beta-ketoacyl_synthase"/>
</dbReference>
<keyword evidence="6 14" id="KW-0808">Transferase</keyword>
<dbReference type="Pfam" id="PF00109">
    <property type="entry name" value="ketoacyl-synt"/>
    <property type="match status" value="1"/>
</dbReference>
<evidence type="ECO:0000256" key="1">
    <source>
        <dbReference type="ARBA" id="ARBA00005194"/>
    </source>
</evidence>
<dbReference type="Pfam" id="PF02801">
    <property type="entry name" value="Ketoacyl-synt_C"/>
    <property type="match status" value="1"/>
</dbReference>
<dbReference type="OrthoDB" id="9808669at2"/>
<dbReference type="FunFam" id="3.40.47.10:FF:000009">
    <property type="entry name" value="3-oxoacyl-[acyl-carrier-protein] synthase 2"/>
    <property type="match status" value="1"/>
</dbReference>
<dbReference type="RefSeq" id="WP_161255794.1">
    <property type="nucleotide sequence ID" value="NZ_WXEY01000003.1"/>
</dbReference>
<dbReference type="InterPro" id="IPR014031">
    <property type="entry name" value="Ketoacyl_synth_C"/>
</dbReference>
<evidence type="ECO:0000256" key="2">
    <source>
        <dbReference type="ARBA" id="ARBA00008467"/>
    </source>
</evidence>
<dbReference type="Gene3D" id="3.40.47.10">
    <property type="match status" value="1"/>
</dbReference>
<evidence type="ECO:0000256" key="7">
    <source>
        <dbReference type="ARBA" id="ARBA00022832"/>
    </source>
</evidence>
<comment type="function">
    <text evidence="11 14">Involved in the type II fatty acid elongation cycle. Catalyzes the elongation of a wide range of acyl-ACP by the addition of two carbons from malonyl-ACP to an acyl acceptor. Can efficiently catalyze the conversion of palmitoleoyl-ACP (cis-hexadec-9-enoyl-ACP) to cis-vaccenoyl-ACP (cis-octadec-11-enoyl-ACP), an essential step in the thermal regulation of fatty acid composition.</text>
</comment>
<dbReference type="InterPro" id="IPR020841">
    <property type="entry name" value="PKS_Beta-ketoAc_synthase_dom"/>
</dbReference>
<evidence type="ECO:0000256" key="10">
    <source>
        <dbReference type="ARBA" id="ARBA00023315"/>
    </source>
</evidence>
<accession>A0A845L2M0</accession>
<evidence type="ECO:0000256" key="3">
    <source>
        <dbReference type="ARBA" id="ARBA00012356"/>
    </source>
</evidence>
<evidence type="ECO:0000256" key="16">
    <source>
        <dbReference type="RuleBase" id="RU003694"/>
    </source>
</evidence>
<evidence type="ECO:0000256" key="12">
    <source>
        <dbReference type="ARBA" id="ARBA00047318"/>
    </source>
</evidence>
<comment type="caution">
    <text evidence="18">The sequence shown here is derived from an EMBL/GenBank/DDBJ whole genome shotgun (WGS) entry which is preliminary data.</text>
</comment>
<evidence type="ECO:0000256" key="14">
    <source>
        <dbReference type="PIRNR" id="PIRNR000447"/>
    </source>
</evidence>
<comment type="catalytic activity">
    <reaction evidence="12 14">
        <text>(9Z)-hexadecenoyl-[ACP] + malonyl-[ACP] + H(+) = 3-oxo-(11Z)-octadecenoyl-[ACP] + holo-[ACP] + CO2</text>
        <dbReference type="Rhea" id="RHEA:55040"/>
        <dbReference type="Rhea" id="RHEA-COMP:9623"/>
        <dbReference type="Rhea" id="RHEA-COMP:9685"/>
        <dbReference type="Rhea" id="RHEA-COMP:10800"/>
        <dbReference type="Rhea" id="RHEA-COMP:14074"/>
        <dbReference type="ChEBI" id="CHEBI:15378"/>
        <dbReference type="ChEBI" id="CHEBI:16526"/>
        <dbReference type="ChEBI" id="CHEBI:64479"/>
        <dbReference type="ChEBI" id="CHEBI:78449"/>
        <dbReference type="ChEBI" id="CHEBI:83989"/>
        <dbReference type="ChEBI" id="CHEBI:138538"/>
        <dbReference type="EC" id="2.3.1.179"/>
    </reaction>
</comment>
<evidence type="ECO:0000256" key="5">
    <source>
        <dbReference type="ARBA" id="ARBA00022516"/>
    </source>
</evidence>
<dbReference type="SMART" id="SM00825">
    <property type="entry name" value="PKS_KS"/>
    <property type="match status" value="1"/>
</dbReference>
<keyword evidence="7" id="KW-0276">Fatty acid metabolism</keyword>
<evidence type="ECO:0000256" key="8">
    <source>
        <dbReference type="ARBA" id="ARBA00023098"/>
    </source>
</evidence>
<dbReference type="GO" id="GO:0005829">
    <property type="term" value="C:cytosol"/>
    <property type="evidence" value="ECO:0007669"/>
    <property type="project" value="TreeGrafter"/>
</dbReference>
<dbReference type="InterPro" id="IPR014030">
    <property type="entry name" value="Ketoacyl_synth_N"/>
</dbReference>
<dbReference type="AlphaFoldDB" id="A0A845L2M0"/>
<evidence type="ECO:0000313" key="19">
    <source>
        <dbReference type="Proteomes" id="UP000463470"/>
    </source>
</evidence>
<dbReference type="NCBIfam" id="NF004970">
    <property type="entry name" value="PRK06333.1"/>
    <property type="match status" value="1"/>
</dbReference>
<keyword evidence="19" id="KW-1185">Reference proteome</keyword>
<evidence type="ECO:0000256" key="6">
    <source>
        <dbReference type="ARBA" id="ARBA00022679"/>
    </source>
</evidence>
<dbReference type="EC" id="2.3.1.179" evidence="3 14"/>
<dbReference type="Proteomes" id="UP000463470">
    <property type="component" value="Unassembled WGS sequence"/>
</dbReference>
<dbReference type="InterPro" id="IPR017568">
    <property type="entry name" value="3-oxoacyl-ACP_synth-2"/>
</dbReference>
<dbReference type="NCBIfam" id="TIGR03150">
    <property type="entry name" value="fabF"/>
    <property type="match status" value="1"/>
</dbReference>
<evidence type="ECO:0000256" key="15">
    <source>
        <dbReference type="PIRSR" id="PIRSR000447-1"/>
    </source>
</evidence>
<dbReference type="UniPathway" id="UPA00094"/>
<sequence>MSKRVVITGVGVVSPVGTGKEKFWSALTNGVSGIGPVTRFDASDLPTQVAGEVKDFEPTQFLDRKEARRMDRFSQYGVAAAKMAIEDAGFDLDTVDRDRFGVVLGCGIGGMETFEDQAKVMMQKGVGRISPFFVPMMISNMAAGYISMNLNLRGPSETVVTACASATNACGSAFRLIQRGDCKAVLTGGTEASIVRLAFAGFCAMKAMSTLNEEPAKASRPFDRDRSGFVMGEGSGILVFEELEHALARGARIYAEVVGYGSSCDAYHITDPAPNGEGAARAMQAALDDAGLKPEEITYINAHGTATEKNDYFETLAIKSVFGEAANKVAISSTKSMTGHLLGAAGGVELIASALAVHDDIIPPTINLENPGEGCDLDYVPREARKLTVDTAISNTFGFGGHNATMVIRKYRPGE</sequence>
<evidence type="ECO:0000256" key="13">
    <source>
        <dbReference type="ARBA" id="ARBA00047659"/>
    </source>
</evidence>
<name>A0A845L2M0_9FIRM</name>
<dbReference type="EMBL" id="WXEY01000003">
    <property type="protein sequence ID" value="MZP29084.1"/>
    <property type="molecule type" value="Genomic_DNA"/>
</dbReference>
<dbReference type="PANTHER" id="PTHR11712:SF336">
    <property type="entry name" value="3-OXOACYL-[ACYL-CARRIER-PROTEIN] SYNTHASE, MITOCHONDRIAL"/>
    <property type="match status" value="1"/>
</dbReference>
<evidence type="ECO:0000259" key="17">
    <source>
        <dbReference type="PROSITE" id="PS52004"/>
    </source>
</evidence>
<comment type="similarity">
    <text evidence="2 14 16">Belongs to the thiolase-like superfamily. Beta-ketoacyl-ACP synthases family.</text>
</comment>
<dbReference type="InterPro" id="IPR016039">
    <property type="entry name" value="Thiolase-like"/>
</dbReference>